<reference evidence="2" key="1">
    <citation type="submission" date="2018-06" db="EMBL/GenBank/DDBJ databases">
        <authorList>
            <person name="Zhirakovskaya E."/>
        </authorList>
    </citation>
    <scope>NUCLEOTIDE SEQUENCE</scope>
</reference>
<organism evidence="2">
    <name type="scientific">hydrothermal vent metagenome</name>
    <dbReference type="NCBI Taxonomy" id="652676"/>
    <lineage>
        <taxon>unclassified sequences</taxon>
        <taxon>metagenomes</taxon>
        <taxon>ecological metagenomes</taxon>
    </lineage>
</organism>
<sequence>MFKLIRRIICLAIIAVVTFMVIAILKGGEPFRWFGQKSEEAGQLIQEKSDELAEKADNLQSTKKKLKEQTKKVRKIKKEITDR</sequence>
<keyword evidence="1" id="KW-0175">Coiled coil</keyword>
<protein>
    <submittedName>
        <fullName evidence="2">Uncharacterized protein</fullName>
    </submittedName>
</protein>
<proteinExistence type="predicted"/>
<dbReference type="EMBL" id="UOGH01000287">
    <property type="protein sequence ID" value="VAX33206.1"/>
    <property type="molecule type" value="Genomic_DNA"/>
</dbReference>
<dbReference type="AlphaFoldDB" id="A0A3B1CRH9"/>
<name>A0A3B1CRH9_9ZZZZ</name>
<gene>
    <name evidence="2" type="ORF">MNBD_NITROSPIRAE02-867</name>
</gene>
<accession>A0A3B1CRH9</accession>
<evidence type="ECO:0000313" key="2">
    <source>
        <dbReference type="EMBL" id="VAX33206.1"/>
    </source>
</evidence>
<feature type="coiled-coil region" evidence="1">
    <location>
        <begin position="45"/>
        <end position="83"/>
    </location>
</feature>
<evidence type="ECO:0000256" key="1">
    <source>
        <dbReference type="SAM" id="Coils"/>
    </source>
</evidence>